<accession>A0A2V2WTX7</accession>
<dbReference type="InterPro" id="IPR000547">
    <property type="entry name" value="Clathrin_H-chain/VPS_repeat"/>
</dbReference>
<dbReference type="GO" id="GO:0006623">
    <property type="term" value="P:protein targeting to vacuole"/>
    <property type="evidence" value="ECO:0007669"/>
    <property type="project" value="InterPro"/>
</dbReference>
<dbReference type="VEuPathDB" id="TriTrypDB:TcBrA4_0017240"/>
<keyword evidence="2" id="KW-0653">Protein transport</keyword>
<dbReference type="GO" id="GO:0030897">
    <property type="term" value="C:HOPS complex"/>
    <property type="evidence" value="ECO:0007669"/>
    <property type="project" value="TreeGrafter"/>
</dbReference>
<dbReference type="CDD" id="cd00065">
    <property type="entry name" value="FYVE_like_SF"/>
    <property type="match status" value="1"/>
</dbReference>
<dbReference type="SMART" id="SM00256">
    <property type="entry name" value="FBOX"/>
    <property type="match status" value="1"/>
</dbReference>
<dbReference type="VEuPathDB" id="TriTrypDB:ECC02_001817"/>
<comment type="caution">
    <text evidence="5">The sequence shown here is derived from an EMBL/GenBank/DDBJ whole genome shotgun (WGS) entry which is preliminary data.</text>
</comment>
<organism evidence="5 6">
    <name type="scientific">Trypanosoma cruzi</name>
    <dbReference type="NCBI Taxonomy" id="5693"/>
    <lineage>
        <taxon>Eukaryota</taxon>
        <taxon>Discoba</taxon>
        <taxon>Euglenozoa</taxon>
        <taxon>Kinetoplastea</taxon>
        <taxon>Metakinetoplastina</taxon>
        <taxon>Trypanosomatida</taxon>
        <taxon>Trypanosomatidae</taxon>
        <taxon>Trypanosoma</taxon>
        <taxon>Schizotrypanum</taxon>
    </lineage>
</organism>
<dbReference type="VEuPathDB" id="TriTrypDB:Tc_MARK_3725"/>
<evidence type="ECO:0000313" key="5">
    <source>
        <dbReference type="EMBL" id="PWV11672.1"/>
    </source>
</evidence>
<dbReference type="VEuPathDB" id="TriTrypDB:C3747_57g225"/>
<dbReference type="PANTHER" id="PTHR12616">
    <property type="entry name" value="VACUOLAR PROTEIN SORTING VPS41"/>
    <property type="match status" value="1"/>
</dbReference>
<dbReference type="Gene3D" id="1.25.40.10">
    <property type="entry name" value="Tetratricopeptide repeat domain"/>
    <property type="match status" value="1"/>
</dbReference>
<dbReference type="Pfam" id="PF23556">
    <property type="entry name" value="TPR_Vps41"/>
    <property type="match status" value="2"/>
</dbReference>
<dbReference type="VEuPathDB" id="TriTrypDB:TcG_08168"/>
<feature type="repeat" description="CHCR" evidence="3">
    <location>
        <begin position="753"/>
        <end position="904"/>
    </location>
</feature>
<sequence>MNVPIASCFQQRVAGIQNILCLCTVDFTRVLVSCLGATDLFLLDVGSNAIEIDYIYVVNLGAPATKLRHLLSMDVTFILSNSVLYSANLRKKAMNSPQEIFTLSEGIVTDFDIVIVKEGACISILEAPEISVFFYTRNGKFLLSRFNAGNISSCNWVTTDCLCCSGEGILHIYGADGSYMHRLGSQTAPARYAIPLFECFSSNDKSSCANKKNVFAVLFENSELYFAYYFTLFSQVGDVFTGTFRFPIFSSSLPTCVFSVGPWICVSSSFGLEFYDHKTGSYAQSALENESSASYSFANISFDATLVPSDILYSRSRFGVVVTKNALYVLCLRSILDIVDELKGDAAFHTVLLESLKSFGESVRATNITRSYCRCDTISSLSILFSDYGSILAKFRISLWEFKSQNSDVSESKKQGLSCAICGLESFFGLNFYNCTLCHLVVCRKCSFLRNLRLYGYFTMSGKGVLCAHCDGGCDLNLYRLFMSRRYNQILHYMEEYPERCYKLSLSEVIPSVLLQCFGERKFDLCAELIEKYIPKNDSLWDQWVVRFSVQNQIECLARVHNPNHTDQAINTGLLLQLVKSVSYELYVLLQQWPGNSYSAEMVLHGILSRLSYKKQEAYDLQESCQCGPLNSVEWQNAVSEIYFDDDIYQLLRAYLYICFQNEKHLDAAKGYMEYFVMMLPLTKEQRQRSYEVFEDSILRGESLSEFPPSDLINLWDLLTSHGILEEFIWLKDSGGKTLFLIPLLTHYREEFVRYLIDLVHADLLEDILQSTVYELKDQPVLLLNVLDSITRISALATRSYHSLMTELYLEHAPEKLLSFIQHPQVGGLNLKKLARIVENRKMFRELVYLVGKTGNDMEAIRMAIRCMKSVPLAMEYIKDHPDDTRLWDLVMTNVVQSPVLIADFLEAAGDLVDMKAFLQSIPTPNRLNIFHGGPRLKKVLQGKSCFERIARSSVDSISVDNYVSLVRLRQQNCRGARCIPGELCSSCGQLILGEYMVTSSGAAFHSGCTPPLSLQYKKHENKINHQYGRSSKNRGDVSKMDYIEYHTNRSLRTSNPVKLLPEKEVYRILSFLSPNEREVFRDVSREFRKVVKSFHIFAKREDDNLFGRYYARLETVGEYNCRCTLQLGRVPIFKSLRGVQRYRVDNVKL</sequence>
<dbReference type="AlphaFoldDB" id="A0A2V2WTX7"/>
<protein>
    <recommendedName>
        <fullName evidence="4">F-box domain-containing protein</fullName>
    </recommendedName>
</protein>
<name>A0A2V2WTX7_TRYCR</name>
<dbReference type="VEuPathDB" id="TriTrypDB:TcCL_NonESM12290"/>
<dbReference type="PROSITE" id="PS50181">
    <property type="entry name" value="FBOX"/>
    <property type="match status" value="1"/>
</dbReference>
<evidence type="ECO:0000256" key="2">
    <source>
        <dbReference type="ARBA" id="ARBA00022927"/>
    </source>
</evidence>
<dbReference type="InterPro" id="IPR001810">
    <property type="entry name" value="F-box_dom"/>
</dbReference>
<dbReference type="VEuPathDB" id="TriTrypDB:BCY84_22907"/>
<keyword evidence="1" id="KW-0813">Transport</keyword>
<dbReference type="Pfam" id="PF00646">
    <property type="entry name" value="F-box"/>
    <property type="match status" value="1"/>
</dbReference>
<dbReference type="VEuPathDB" id="TriTrypDB:TcCLB.510187.460"/>
<dbReference type="VEuPathDB" id="TriTrypDB:TCSYLVIO_004976"/>
<reference evidence="5 6" key="1">
    <citation type="journal article" date="2018" name="Microb. Genom.">
        <title>Expanding an expanded genome: long-read sequencing of Trypanosoma cruzi.</title>
        <authorList>
            <person name="Berna L."/>
            <person name="Rodriguez M."/>
            <person name="Chiribao M.L."/>
            <person name="Parodi-Talice A."/>
            <person name="Pita S."/>
            <person name="Rijo G."/>
            <person name="Alvarez-Valin F."/>
            <person name="Robello C."/>
        </authorList>
    </citation>
    <scope>NUCLEOTIDE SEQUENCE [LARGE SCALE GENOMIC DNA]</scope>
    <source>
        <strain evidence="5 6">TCC</strain>
    </source>
</reference>
<dbReference type="GO" id="GO:0005770">
    <property type="term" value="C:late endosome"/>
    <property type="evidence" value="ECO:0007669"/>
    <property type="project" value="TreeGrafter"/>
</dbReference>
<evidence type="ECO:0000313" key="6">
    <source>
        <dbReference type="Proteomes" id="UP000246078"/>
    </source>
</evidence>
<proteinExistence type="predicted"/>
<evidence type="ECO:0000256" key="3">
    <source>
        <dbReference type="PROSITE-ProRule" id="PRU01006"/>
    </source>
</evidence>
<dbReference type="VEuPathDB" id="TriTrypDB:TcCL_NonESM13057"/>
<evidence type="ECO:0000256" key="1">
    <source>
        <dbReference type="ARBA" id="ARBA00022448"/>
    </source>
</evidence>
<dbReference type="InterPro" id="IPR011990">
    <property type="entry name" value="TPR-like_helical_dom_sf"/>
</dbReference>
<gene>
    <name evidence="5" type="ORF">C3747_57g225</name>
</gene>
<dbReference type="GO" id="GO:0034058">
    <property type="term" value="P:endosomal vesicle fusion"/>
    <property type="evidence" value="ECO:0007669"/>
    <property type="project" value="TreeGrafter"/>
</dbReference>
<dbReference type="EMBL" id="PRFC01000057">
    <property type="protein sequence ID" value="PWV11672.1"/>
    <property type="molecule type" value="Genomic_DNA"/>
</dbReference>
<evidence type="ECO:0000259" key="4">
    <source>
        <dbReference type="PROSITE" id="PS50181"/>
    </source>
</evidence>
<feature type="domain" description="F-box" evidence="4">
    <location>
        <begin position="1055"/>
        <end position="1101"/>
    </location>
</feature>
<dbReference type="Proteomes" id="UP000246078">
    <property type="component" value="Unassembled WGS sequence"/>
</dbReference>
<dbReference type="VEuPathDB" id="TriTrypDB:C4B63_81g12"/>
<dbReference type="InterPro" id="IPR045111">
    <property type="entry name" value="Vps41/Vps8"/>
</dbReference>
<dbReference type="VEuPathDB" id="TriTrypDB:TCDM_06541"/>
<dbReference type="PROSITE" id="PS50236">
    <property type="entry name" value="CHCR"/>
    <property type="match status" value="1"/>
</dbReference>